<comment type="subcellular location">
    <subcellularLocation>
        <location evidence="1">Cytoplasm</location>
    </subcellularLocation>
</comment>
<dbReference type="Pfam" id="PF00486">
    <property type="entry name" value="Trans_reg_C"/>
    <property type="match status" value="1"/>
</dbReference>
<dbReference type="PROSITE" id="PS51755">
    <property type="entry name" value="OMPR_PHOB"/>
    <property type="match status" value="1"/>
</dbReference>
<evidence type="ECO:0000256" key="8">
    <source>
        <dbReference type="PROSITE-ProRule" id="PRU00169"/>
    </source>
</evidence>
<dbReference type="InterPro" id="IPR001789">
    <property type="entry name" value="Sig_transdc_resp-reg_receiver"/>
</dbReference>
<evidence type="ECO:0000256" key="2">
    <source>
        <dbReference type="ARBA" id="ARBA00022490"/>
    </source>
</evidence>
<organism evidence="12 13">
    <name type="scientific">Acidicapsa dinghuensis</name>
    <dbReference type="NCBI Taxonomy" id="2218256"/>
    <lineage>
        <taxon>Bacteria</taxon>
        <taxon>Pseudomonadati</taxon>
        <taxon>Acidobacteriota</taxon>
        <taxon>Terriglobia</taxon>
        <taxon>Terriglobales</taxon>
        <taxon>Acidobacteriaceae</taxon>
        <taxon>Acidicapsa</taxon>
    </lineage>
</organism>
<keyword evidence="4" id="KW-0902">Two-component regulatory system</keyword>
<keyword evidence="2" id="KW-0963">Cytoplasm</keyword>
<dbReference type="EMBL" id="JBHSPH010000004">
    <property type="protein sequence ID" value="MFC5863320.1"/>
    <property type="molecule type" value="Genomic_DNA"/>
</dbReference>
<evidence type="ECO:0000256" key="3">
    <source>
        <dbReference type="ARBA" id="ARBA00022553"/>
    </source>
</evidence>
<evidence type="ECO:0000313" key="12">
    <source>
        <dbReference type="EMBL" id="MFC5863320.1"/>
    </source>
</evidence>
<dbReference type="Pfam" id="PF00072">
    <property type="entry name" value="Response_reg"/>
    <property type="match status" value="1"/>
</dbReference>
<feature type="modified residue" description="4-aspartylphosphate" evidence="8">
    <location>
        <position position="67"/>
    </location>
</feature>
<keyword evidence="7" id="KW-0804">Transcription</keyword>
<dbReference type="InterPro" id="IPR016032">
    <property type="entry name" value="Sig_transdc_resp-reg_C-effctor"/>
</dbReference>
<comment type="caution">
    <text evidence="12">The sequence shown here is derived from an EMBL/GenBank/DDBJ whole genome shotgun (WGS) entry which is preliminary data.</text>
</comment>
<evidence type="ECO:0000256" key="4">
    <source>
        <dbReference type="ARBA" id="ARBA00023012"/>
    </source>
</evidence>
<feature type="domain" description="Response regulatory" evidence="10">
    <location>
        <begin position="18"/>
        <end position="131"/>
    </location>
</feature>
<evidence type="ECO:0000256" key="9">
    <source>
        <dbReference type="PROSITE-ProRule" id="PRU01091"/>
    </source>
</evidence>
<evidence type="ECO:0000259" key="10">
    <source>
        <dbReference type="PROSITE" id="PS50110"/>
    </source>
</evidence>
<dbReference type="Gene3D" id="1.10.10.10">
    <property type="entry name" value="Winged helix-like DNA-binding domain superfamily/Winged helix DNA-binding domain"/>
    <property type="match status" value="1"/>
</dbReference>
<dbReference type="Proteomes" id="UP001596091">
    <property type="component" value="Unassembled WGS sequence"/>
</dbReference>
<feature type="DNA-binding region" description="OmpR/PhoB-type" evidence="9">
    <location>
        <begin position="142"/>
        <end position="239"/>
    </location>
</feature>
<dbReference type="SMART" id="SM00862">
    <property type="entry name" value="Trans_reg_C"/>
    <property type="match status" value="1"/>
</dbReference>
<keyword evidence="13" id="KW-1185">Reference proteome</keyword>
<dbReference type="RefSeq" id="WP_263341414.1">
    <property type="nucleotide sequence ID" value="NZ_JAGSYH010000007.1"/>
</dbReference>
<dbReference type="InterPro" id="IPR001867">
    <property type="entry name" value="OmpR/PhoB-type_DNA-bd"/>
</dbReference>
<sequence length="245" mass="27463">MPHETVTRETVDTAPRPALLLVDDDAELCKLMKEYFTRAGHSMECVYDGRSGLAAALSGKHDLVILDGMLPALDGLEVLRQLRKRSSVPVIMLTARTQGKDRIAGLDSGADDYLPKPFLPDELFARIRAVMRRYKNAPLVKSDQLTSGLLELNPVTHIVRYAGEDLDITDTEFQILEVLMRSPGRTVSRDEISTVLYQRESSPFERSLDVHISHLRKKLEQRGLPAIRTVRGVGYMFATEEKGSE</sequence>
<evidence type="ECO:0000259" key="11">
    <source>
        <dbReference type="PROSITE" id="PS51755"/>
    </source>
</evidence>
<proteinExistence type="predicted"/>
<evidence type="ECO:0000256" key="7">
    <source>
        <dbReference type="ARBA" id="ARBA00023163"/>
    </source>
</evidence>
<dbReference type="Gene3D" id="6.10.250.690">
    <property type="match status" value="1"/>
</dbReference>
<reference evidence="13" key="1">
    <citation type="journal article" date="2019" name="Int. J. Syst. Evol. Microbiol.">
        <title>The Global Catalogue of Microorganisms (GCM) 10K type strain sequencing project: providing services to taxonomists for standard genome sequencing and annotation.</title>
        <authorList>
            <consortium name="The Broad Institute Genomics Platform"/>
            <consortium name="The Broad Institute Genome Sequencing Center for Infectious Disease"/>
            <person name="Wu L."/>
            <person name="Ma J."/>
        </authorList>
    </citation>
    <scope>NUCLEOTIDE SEQUENCE [LARGE SCALE GENOMIC DNA]</scope>
    <source>
        <strain evidence="13">JCM 4087</strain>
    </source>
</reference>
<protein>
    <submittedName>
        <fullName evidence="12">Response regulator transcription factor</fullName>
    </submittedName>
</protein>
<keyword evidence="5" id="KW-0805">Transcription regulation</keyword>
<dbReference type="InterPro" id="IPR039420">
    <property type="entry name" value="WalR-like"/>
</dbReference>
<dbReference type="Gene3D" id="3.40.50.2300">
    <property type="match status" value="1"/>
</dbReference>
<dbReference type="PROSITE" id="PS50110">
    <property type="entry name" value="RESPONSE_REGULATORY"/>
    <property type="match status" value="1"/>
</dbReference>
<keyword evidence="6 9" id="KW-0238">DNA-binding</keyword>
<dbReference type="InterPro" id="IPR036388">
    <property type="entry name" value="WH-like_DNA-bd_sf"/>
</dbReference>
<keyword evidence="3 8" id="KW-0597">Phosphoprotein</keyword>
<name>A0ABW1EJ75_9BACT</name>
<accession>A0ABW1EJ75</accession>
<dbReference type="PANTHER" id="PTHR48111">
    <property type="entry name" value="REGULATOR OF RPOS"/>
    <property type="match status" value="1"/>
</dbReference>
<gene>
    <name evidence="12" type="ORF">ACFPT7_13535</name>
</gene>
<evidence type="ECO:0000256" key="6">
    <source>
        <dbReference type="ARBA" id="ARBA00023125"/>
    </source>
</evidence>
<dbReference type="SUPFAM" id="SSF52172">
    <property type="entry name" value="CheY-like"/>
    <property type="match status" value="1"/>
</dbReference>
<dbReference type="PANTHER" id="PTHR48111:SF39">
    <property type="entry name" value="TRANSCRIPTIONAL REGULATORY PROTEIN CPXR"/>
    <property type="match status" value="1"/>
</dbReference>
<feature type="domain" description="OmpR/PhoB-type" evidence="11">
    <location>
        <begin position="142"/>
        <end position="239"/>
    </location>
</feature>
<dbReference type="SMART" id="SM00448">
    <property type="entry name" value="REC"/>
    <property type="match status" value="1"/>
</dbReference>
<dbReference type="InterPro" id="IPR011006">
    <property type="entry name" value="CheY-like_superfamily"/>
</dbReference>
<evidence type="ECO:0000313" key="13">
    <source>
        <dbReference type="Proteomes" id="UP001596091"/>
    </source>
</evidence>
<evidence type="ECO:0000256" key="5">
    <source>
        <dbReference type="ARBA" id="ARBA00023015"/>
    </source>
</evidence>
<evidence type="ECO:0000256" key="1">
    <source>
        <dbReference type="ARBA" id="ARBA00004496"/>
    </source>
</evidence>
<dbReference type="SUPFAM" id="SSF46894">
    <property type="entry name" value="C-terminal effector domain of the bipartite response regulators"/>
    <property type="match status" value="1"/>
</dbReference>
<dbReference type="CDD" id="cd00383">
    <property type="entry name" value="trans_reg_C"/>
    <property type="match status" value="1"/>
</dbReference>